<keyword evidence="6" id="KW-0130">Cell adhesion</keyword>
<feature type="domain" description="LRRCT" evidence="13">
    <location>
        <begin position="106"/>
        <end position="158"/>
    </location>
</feature>
<keyword evidence="9 11" id="KW-0472">Membrane</keyword>
<keyword evidence="7 11" id="KW-1133">Transmembrane helix</keyword>
<dbReference type="InterPro" id="IPR000483">
    <property type="entry name" value="Cys-rich_flank_reg_C"/>
</dbReference>
<reference evidence="14" key="3">
    <citation type="submission" date="2025-08" db="UniProtKB">
        <authorList>
            <consortium name="Ensembl"/>
        </authorList>
    </citation>
    <scope>IDENTIFICATION</scope>
</reference>
<protein>
    <submittedName>
        <fullName evidence="14">Uncharacterized protein</fullName>
    </submittedName>
</protein>
<feature type="domain" description="LRRNT" evidence="12">
    <location>
        <begin position="40"/>
        <end position="76"/>
    </location>
</feature>
<gene>
    <name evidence="14" type="primary">GP9</name>
</gene>
<keyword evidence="3 11" id="KW-0812">Transmembrane</keyword>
<accession>A0A3P8YQF3</accession>
<dbReference type="InterPro" id="IPR032675">
    <property type="entry name" value="LRR_dom_sf"/>
</dbReference>
<dbReference type="Gene3D" id="3.80.10.10">
    <property type="entry name" value="Ribonuclease Inhibitor"/>
    <property type="match status" value="1"/>
</dbReference>
<name>A0A3P8YQF3_ESOLU</name>
<evidence type="ECO:0000256" key="4">
    <source>
        <dbReference type="ARBA" id="ARBA00022696"/>
    </source>
</evidence>
<dbReference type="Bgee" id="ENSELUG00000017665">
    <property type="expression patterns" value="Expressed in mesonephros and 11 other cell types or tissues"/>
</dbReference>
<keyword evidence="4" id="KW-0356">Hemostasis</keyword>
<evidence type="ECO:0000256" key="7">
    <source>
        <dbReference type="ARBA" id="ARBA00022989"/>
    </source>
</evidence>
<proteinExistence type="predicted"/>
<dbReference type="Ensembl" id="ENSELUT00000027888.3">
    <property type="protein sequence ID" value="ENSELUP00000018111.1"/>
    <property type="gene ID" value="ENSELUG00000017665.3"/>
</dbReference>
<dbReference type="PANTHER" id="PTHR22650">
    <property type="entry name" value="GLYCOPROTEIN IB BETA"/>
    <property type="match status" value="1"/>
</dbReference>
<organism evidence="14 15">
    <name type="scientific">Esox lucius</name>
    <name type="common">Northern pike</name>
    <dbReference type="NCBI Taxonomy" id="8010"/>
    <lineage>
        <taxon>Eukaryota</taxon>
        <taxon>Metazoa</taxon>
        <taxon>Chordata</taxon>
        <taxon>Craniata</taxon>
        <taxon>Vertebrata</taxon>
        <taxon>Euteleostomi</taxon>
        <taxon>Actinopterygii</taxon>
        <taxon>Neopterygii</taxon>
        <taxon>Teleostei</taxon>
        <taxon>Protacanthopterygii</taxon>
        <taxon>Esociformes</taxon>
        <taxon>Esocidae</taxon>
        <taxon>Esox</taxon>
    </lineage>
</organism>
<evidence type="ECO:0000256" key="11">
    <source>
        <dbReference type="SAM" id="Phobius"/>
    </source>
</evidence>
<reference evidence="15" key="1">
    <citation type="journal article" date="2014" name="PLoS ONE">
        <title>The genome and linkage map of the northern pike (Esox lucius): conserved synteny revealed between the salmonid sister group and the Neoteleostei.</title>
        <authorList>
            <person name="Rondeau E.B."/>
            <person name="Minkley D.R."/>
            <person name="Leong J.S."/>
            <person name="Messmer A.M."/>
            <person name="Jantzen J.R."/>
            <person name="von Schalburg K.R."/>
            <person name="Lemon C."/>
            <person name="Bird N.H."/>
            <person name="Koop B.F."/>
        </authorList>
    </citation>
    <scope>NUCLEOTIDE SEQUENCE</scope>
</reference>
<dbReference type="InParanoid" id="A0A3P8YQF3"/>
<dbReference type="GO" id="GO:0007155">
    <property type="term" value="P:cell adhesion"/>
    <property type="evidence" value="ECO:0007669"/>
    <property type="project" value="UniProtKB-KW"/>
</dbReference>
<dbReference type="STRING" id="8010.ENSELUP00000018111"/>
<dbReference type="AlphaFoldDB" id="A0A3P8YQF3"/>
<sequence>FSMTTTLSTQLRQHQSDTWTGLMLVGSGLAFLLLLVTSTAGPQPCRCSALPSAVLQVNCSSLNLTEVPPLSLDTTELHLQDNHLSRVPPGHFDRLQSLRSVTLSGNPFHCDCGIQYLWAWLRRNRAVVSGAVPTCASPGSVAHVAVTSLSESYFSSCGRRSCTDGAYGILVGSMLCGVIGLLLWSLRLAKNSTFTLDITRRHAGLNLESLKSLKPKHRRSLQRTLCEESENSALLTWTDDTERPAVNTHMLPQRLNMFHKKHVKIKAI</sequence>
<dbReference type="PANTHER" id="PTHR22650:SF6">
    <property type="entry name" value="PLATELET GLYCOPROTEIN IX"/>
    <property type="match status" value="1"/>
</dbReference>
<dbReference type="InterPro" id="IPR052313">
    <property type="entry name" value="GPIb-IX-V_Complex"/>
</dbReference>
<evidence type="ECO:0000313" key="15">
    <source>
        <dbReference type="Proteomes" id="UP000265140"/>
    </source>
</evidence>
<evidence type="ECO:0000256" key="10">
    <source>
        <dbReference type="ARBA" id="ARBA00023157"/>
    </source>
</evidence>
<keyword evidence="15" id="KW-1185">Reference proteome</keyword>
<evidence type="ECO:0000256" key="1">
    <source>
        <dbReference type="ARBA" id="ARBA00004479"/>
    </source>
</evidence>
<reference evidence="14" key="4">
    <citation type="submission" date="2025-09" db="UniProtKB">
        <authorList>
            <consortium name="Ensembl"/>
        </authorList>
    </citation>
    <scope>IDENTIFICATION</scope>
</reference>
<dbReference type="GO" id="GO:0016020">
    <property type="term" value="C:membrane"/>
    <property type="evidence" value="ECO:0007669"/>
    <property type="project" value="UniProtKB-SubCell"/>
</dbReference>
<evidence type="ECO:0000256" key="6">
    <source>
        <dbReference type="ARBA" id="ARBA00022889"/>
    </source>
</evidence>
<evidence type="ECO:0000256" key="3">
    <source>
        <dbReference type="ARBA" id="ARBA00022692"/>
    </source>
</evidence>
<feature type="transmembrane region" description="Helical" evidence="11">
    <location>
        <begin position="165"/>
        <end position="186"/>
    </location>
</feature>
<comment type="subcellular location">
    <subcellularLocation>
        <location evidence="1">Membrane</location>
        <topology evidence="1">Single-pass type I membrane protein</topology>
    </subcellularLocation>
</comment>
<dbReference type="GeneTree" id="ENSGT00530000064244"/>
<dbReference type="OMA" id="HNIKIKA"/>
<evidence type="ECO:0000259" key="12">
    <source>
        <dbReference type="SMART" id="SM00013"/>
    </source>
</evidence>
<evidence type="ECO:0000259" key="13">
    <source>
        <dbReference type="SMART" id="SM00082"/>
    </source>
</evidence>
<evidence type="ECO:0000256" key="2">
    <source>
        <dbReference type="ARBA" id="ARBA00022614"/>
    </source>
</evidence>
<evidence type="ECO:0000313" key="14">
    <source>
        <dbReference type="Ensembl" id="ENSELUP00000018111.1"/>
    </source>
</evidence>
<dbReference type="Proteomes" id="UP000265140">
    <property type="component" value="Chromosome 12"/>
</dbReference>
<evidence type="ECO:0000256" key="5">
    <source>
        <dbReference type="ARBA" id="ARBA00022729"/>
    </source>
</evidence>
<keyword evidence="5" id="KW-0732">Signal</keyword>
<dbReference type="InterPro" id="IPR000372">
    <property type="entry name" value="LRRNT"/>
</dbReference>
<reference evidence="14" key="2">
    <citation type="submission" date="2020-02" db="EMBL/GenBank/DDBJ databases">
        <title>Esox lucius (northern pike) genome, fEsoLuc1, primary haplotype.</title>
        <authorList>
            <person name="Myers G."/>
            <person name="Karagic N."/>
            <person name="Meyer A."/>
            <person name="Pippel M."/>
            <person name="Reichard M."/>
            <person name="Winkler S."/>
            <person name="Tracey A."/>
            <person name="Sims Y."/>
            <person name="Howe K."/>
            <person name="Rhie A."/>
            <person name="Formenti G."/>
            <person name="Durbin R."/>
            <person name="Fedrigo O."/>
            <person name="Jarvis E.D."/>
        </authorList>
    </citation>
    <scope>NUCLEOTIDE SEQUENCE [LARGE SCALE GENOMIC DNA]</scope>
</reference>
<keyword evidence="10" id="KW-1015">Disulfide bond</keyword>
<keyword evidence="2" id="KW-0433">Leucine-rich repeat</keyword>
<dbReference type="SMART" id="SM00013">
    <property type="entry name" value="LRRNT"/>
    <property type="match status" value="1"/>
</dbReference>
<evidence type="ECO:0000256" key="9">
    <source>
        <dbReference type="ARBA" id="ARBA00023136"/>
    </source>
</evidence>
<dbReference type="SUPFAM" id="SSF52058">
    <property type="entry name" value="L domain-like"/>
    <property type="match status" value="1"/>
</dbReference>
<dbReference type="GO" id="GO:0007596">
    <property type="term" value="P:blood coagulation"/>
    <property type="evidence" value="ECO:0007669"/>
    <property type="project" value="UniProtKB-KW"/>
</dbReference>
<evidence type="ECO:0000256" key="8">
    <source>
        <dbReference type="ARBA" id="ARBA00023084"/>
    </source>
</evidence>
<keyword evidence="8" id="KW-0094">Blood coagulation</keyword>
<dbReference type="SMART" id="SM00082">
    <property type="entry name" value="LRRCT"/>
    <property type="match status" value="1"/>
</dbReference>